<dbReference type="InterPro" id="IPR003029">
    <property type="entry name" value="S1_domain"/>
</dbReference>
<organism evidence="8 9">
    <name type="scientific">Paenibacillus algicola</name>
    <dbReference type="NCBI Taxonomy" id="2565926"/>
    <lineage>
        <taxon>Bacteria</taxon>
        <taxon>Bacillati</taxon>
        <taxon>Bacillota</taxon>
        <taxon>Bacilli</taxon>
        <taxon>Bacillales</taxon>
        <taxon>Paenibacillaceae</taxon>
        <taxon>Paenibacillus</taxon>
    </lineage>
</organism>
<comment type="similarity">
    <text evidence="1">Belongs to the bacterial ribosomal protein bS1 family.</text>
</comment>
<dbReference type="OrthoDB" id="9804077at2"/>
<feature type="domain" description="S1 motif" evidence="7">
    <location>
        <begin position="284"/>
        <end position="353"/>
    </location>
</feature>
<dbReference type="KEGG" id="palo:E6C60_1830"/>
<keyword evidence="5" id="KW-0687">Ribonucleoprotein</keyword>
<dbReference type="CDD" id="cd05688">
    <property type="entry name" value="S1_RPS1_repeat_ec3"/>
    <property type="match status" value="1"/>
</dbReference>
<dbReference type="PROSITE" id="PS50126">
    <property type="entry name" value="S1"/>
    <property type="match status" value="4"/>
</dbReference>
<dbReference type="PANTHER" id="PTHR10724:SF7">
    <property type="entry name" value="SMALL RIBOSOMAL SUBUNIT PROTEIN BS1C"/>
    <property type="match status" value="1"/>
</dbReference>
<evidence type="ECO:0000256" key="4">
    <source>
        <dbReference type="ARBA" id="ARBA00022980"/>
    </source>
</evidence>
<feature type="compositionally biased region" description="Basic and acidic residues" evidence="6">
    <location>
        <begin position="367"/>
        <end position="381"/>
    </location>
</feature>
<feature type="region of interest" description="Disordered" evidence="6">
    <location>
        <begin position="353"/>
        <end position="393"/>
    </location>
</feature>
<dbReference type="CDD" id="cd04465">
    <property type="entry name" value="S1_RPS1_repeat_ec2_hs2"/>
    <property type="match status" value="1"/>
</dbReference>
<dbReference type="GO" id="GO:0003735">
    <property type="term" value="F:structural constituent of ribosome"/>
    <property type="evidence" value="ECO:0007669"/>
    <property type="project" value="TreeGrafter"/>
</dbReference>
<feature type="domain" description="S1 motif" evidence="7">
    <location>
        <begin position="113"/>
        <end position="178"/>
    </location>
</feature>
<evidence type="ECO:0000256" key="2">
    <source>
        <dbReference type="ARBA" id="ARBA00022737"/>
    </source>
</evidence>
<dbReference type="FunFam" id="2.40.50.140:FF:000051">
    <property type="entry name" value="RNA-binding transcriptional accessory protein"/>
    <property type="match status" value="1"/>
</dbReference>
<dbReference type="Pfam" id="PF00575">
    <property type="entry name" value="S1"/>
    <property type="match status" value="4"/>
</dbReference>
<proteinExistence type="inferred from homology"/>
<evidence type="ECO:0000259" key="7">
    <source>
        <dbReference type="PROSITE" id="PS50126"/>
    </source>
</evidence>
<dbReference type="AlphaFoldDB" id="A0A4P8XJJ0"/>
<dbReference type="Proteomes" id="UP000300879">
    <property type="component" value="Chromosome"/>
</dbReference>
<dbReference type="InterPro" id="IPR050437">
    <property type="entry name" value="Ribos_protein_bS1-like"/>
</dbReference>
<dbReference type="Gene3D" id="2.40.50.140">
    <property type="entry name" value="Nucleic acid-binding proteins"/>
    <property type="match status" value="4"/>
</dbReference>
<dbReference type="SUPFAM" id="SSF50249">
    <property type="entry name" value="Nucleic acid-binding proteins"/>
    <property type="match status" value="4"/>
</dbReference>
<protein>
    <submittedName>
        <fullName evidence="8">Putative ribosomal protein S1</fullName>
    </submittedName>
</protein>
<dbReference type="GO" id="GO:0003729">
    <property type="term" value="F:mRNA binding"/>
    <property type="evidence" value="ECO:0007669"/>
    <property type="project" value="UniProtKB-ARBA"/>
</dbReference>
<evidence type="ECO:0000313" key="8">
    <source>
        <dbReference type="EMBL" id="QCT02545.1"/>
    </source>
</evidence>
<evidence type="ECO:0000256" key="3">
    <source>
        <dbReference type="ARBA" id="ARBA00022884"/>
    </source>
</evidence>
<dbReference type="SMART" id="SM00316">
    <property type="entry name" value="S1"/>
    <property type="match status" value="4"/>
</dbReference>
<dbReference type="PRINTS" id="PR00681">
    <property type="entry name" value="RIBOSOMALS1"/>
</dbReference>
<reference evidence="8 9" key="1">
    <citation type="submission" date="2019-05" db="EMBL/GenBank/DDBJ databases">
        <authorList>
            <person name="Chen C."/>
        </authorList>
    </citation>
    <scope>NUCLEOTIDE SEQUENCE [LARGE SCALE GENOMIC DNA]</scope>
    <source>
        <strain evidence="8 9">HB172198</strain>
    </source>
</reference>
<dbReference type="FunFam" id="2.40.50.140:FF:000114">
    <property type="entry name" value="30S ribosomal protein S1"/>
    <property type="match status" value="1"/>
</dbReference>
<gene>
    <name evidence="8" type="ORF">E6C60_1830</name>
</gene>
<keyword evidence="9" id="KW-1185">Reference proteome</keyword>
<evidence type="ECO:0000256" key="6">
    <source>
        <dbReference type="SAM" id="MobiDB-lite"/>
    </source>
</evidence>
<sequence length="408" mass="44811">MSEETRNQENAETQDQLDQIVSLKKGDTVKGTIVKLEDNQAYVSIGYKYDGVIPVRELSSVQLDNASEAVQVGQEVECKVVSINDDKESLVLSKRAIDTENSWEELEKHFADQDVFEVTVADVVKGGLVADVGARGFIPASMVERHFVEDFSDYKGRTLRVKVKELDRENNKVILSQKEVLEEEFEANKQQVMADLQEGQVLEGTVQRLTQFGAFVDVGGVDGLVHVSEIAWSHVEKPSDALSEGEQVKVKVLKVDPEKGKISLSIKAAQPGPWESASDKFNIGDVVTGEVKRLVSFGAFVELAPGVEGLVHISQISHKHIGTPQEVLKEGQEVQVKVLDVNLDEKRISLSIKETEEAPAAPAPSPRGERASKGPKIDLKDNPNVSLNNQGMSVTLGERFGDKLSKFK</sequence>
<dbReference type="CDD" id="cd05687">
    <property type="entry name" value="S1_RPS1_repeat_ec1_hs1"/>
    <property type="match status" value="1"/>
</dbReference>
<keyword evidence="4 8" id="KW-0689">Ribosomal protein</keyword>
<keyword evidence="2" id="KW-0677">Repeat</keyword>
<dbReference type="InterPro" id="IPR035104">
    <property type="entry name" value="Ribosomal_protein_S1-like"/>
</dbReference>
<evidence type="ECO:0000313" key="9">
    <source>
        <dbReference type="Proteomes" id="UP000300879"/>
    </source>
</evidence>
<keyword evidence="3" id="KW-0694">RNA-binding</keyword>
<dbReference type="RefSeq" id="WP_138225553.1">
    <property type="nucleotide sequence ID" value="NZ_CP040396.1"/>
</dbReference>
<dbReference type="NCBIfam" id="NF005208">
    <property type="entry name" value="PRK06676.1"/>
    <property type="match status" value="1"/>
</dbReference>
<name>A0A4P8XJJ0_9BACL</name>
<evidence type="ECO:0000256" key="5">
    <source>
        <dbReference type="ARBA" id="ARBA00023274"/>
    </source>
</evidence>
<accession>A0A4P8XJJ0</accession>
<dbReference type="InterPro" id="IPR012340">
    <property type="entry name" value="NA-bd_OB-fold"/>
</dbReference>
<feature type="domain" description="S1 motif" evidence="7">
    <location>
        <begin position="26"/>
        <end position="95"/>
    </location>
</feature>
<dbReference type="PANTHER" id="PTHR10724">
    <property type="entry name" value="30S RIBOSOMAL PROTEIN S1"/>
    <property type="match status" value="1"/>
</dbReference>
<dbReference type="GO" id="GO:0006412">
    <property type="term" value="P:translation"/>
    <property type="evidence" value="ECO:0007669"/>
    <property type="project" value="TreeGrafter"/>
</dbReference>
<feature type="domain" description="S1 motif" evidence="7">
    <location>
        <begin position="199"/>
        <end position="267"/>
    </location>
</feature>
<dbReference type="GO" id="GO:0022627">
    <property type="term" value="C:cytosolic small ribosomal subunit"/>
    <property type="evidence" value="ECO:0007669"/>
    <property type="project" value="TreeGrafter"/>
</dbReference>
<dbReference type="EMBL" id="CP040396">
    <property type="protein sequence ID" value="QCT02545.1"/>
    <property type="molecule type" value="Genomic_DNA"/>
</dbReference>
<evidence type="ECO:0000256" key="1">
    <source>
        <dbReference type="ARBA" id="ARBA00006767"/>
    </source>
</evidence>
<feature type="compositionally biased region" description="Polar residues" evidence="6">
    <location>
        <begin position="383"/>
        <end position="393"/>
    </location>
</feature>